<evidence type="ECO:0000313" key="4">
    <source>
        <dbReference type="Proteomes" id="UP000593564"/>
    </source>
</evidence>
<comment type="caution">
    <text evidence="3">The sequence shown here is derived from an EMBL/GenBank/DDBJ whole genome shotgun (WGS) entry which is preliminary data.</text>
</comment>
<feature type="region of interest" description="Disordered" evidence="2">
    <location>
        <begin position="390"/>
        <end position="411"/>
    </location>
</feature>
<dbReference type="EMBL" id="JACBKZ010000014">
    <property type="protein sequence ID" value="KAF5931848.1"/>
    <property type="molecule type" value="Genomic_DNA"/>
</dbReference>
<dbReference type="Proteomes" id="UP000593564">
    <property type="component" value="Unassembled WGS sequence"/>
</dbReference>
<keyword evidence="1" id="KW-0175">Coiled coil</keyword>
<accession>A0A7J7FW01</accession>
<proteinExistence type="predicted"/>
<protein>
    <submittedName>
        <fullName evidence="3">Uncharacterized protein</fullName>
    </submittedName>
</protein>
<reference evidence="3 4" key="2">
    <citation type="submission" date="2020-07" db="EMBL/GenBank/DDBJ databases">
        <title>Genome assembly of wild tea tree DASZ reveals pedigree and selection history of tea varieties.</title>
        <authorList>
            <person name="Zhang W."/>
        </authorList>
    </citation>
    <scope>NUCLEOTIDE SEQUENCE [LARGE SCALE GENOMIC DNA]</scope>
    <source>
        <strain evidence="4">cv. G240</strain>
        <tissue evidence="3">Leaf</tissue>
    </source>
</reference>
<sequence length="465" mass="52217">FAHLHSLYSYPNLGVLRAAFRVKERDWAKLLNFEPTYRYSGRRKAKVTDFLLEEDPEPDPTLPEIRLVPLTAEEEMAKKSRVRALLTATTRAEVTPTTEVQPAVVALPSQRPSSSRPSKRARSTSAEQQLVDEVESVPQSPHPTSQPEQTDRARSPKWAPPLIFNDRNIKATDSVVAEKDHQLAFNLAKSVCLPKDMEHHLKQLNTEMKSIRSASKSMILALQKNNVTYRKVQELRKTTRQAMAEAEAKSAELLQAEKRTAELETENGRLADLVNSAEAEKQKAAIVMKDKYLRELLKLERRKDAEISELKKNMEAVDKGGYKRGFKEAEEAYVKQCDAAKELFFKCGWRAAVEKLGHDQQTEVFNPPEYFIPKSLAGYADAMQQQFLEGSDTDEDSASEGTPVENVDQIDRPESRVEDLTIEQPNETVAPVDATIVTEGVLPPETGLPVVTDAAFDAEIEDLFA</sequence>
<feature type="compositionally biased region" description="Polar residues" evidence="2">
    <location>
        <begin position="137"/>
        <end position="148"/>
    </location>
</feature>
<evidence type="ECO:0000313" key="3">
    <source>
        <dbReference type="EMBL" id="KAF5931848.1"/>
    </source>
</evidence>
<evidence type="ECO:0000256" key="1">
    <source>
        <dbReference type="SAM" id="Coils"/>
    </source>
</evidence>
<name>A0A7J7FW01_CAMSI</name>
<keyword evidence="4" id="KW-1185">Reference proteome</keyword>
<evidence type="ECO:0000256" key="2">
    <source>
        <dbReference type="SAM" id="MobiDB-lite"/>
    </source>
</evidence>
<organism evidence="3 4">
    <name type="scientific">Camellia sinensis</name>
    <name type="common">Tea plant</name>
    <name type="synonym">Thea sinensis</name>
    <dbReference type="NCBI Taxonomy" id="4442"/>
    <lineage>
        <taxon>Eukaryota</taxon>
        <taxon>Viridiplantae</taxon>
        <taxon>Streptophyta</taxon>
        <taxon>Embryophyta</taxon>
        <taxon>Tracheophyta</taxon>
        <taxon>Spermatophyta</taxon>
        <taxon>Magnoliopsida</taxon>
        <taxon>eudicotyledons</taxon>
        <taxon>Gunneridae</taxon>
        <taxon>Pentapetalae</taxon>
        <taxon>asterids</taxon>
        <taxon>Ericales</taxon>
        <taxon>Theaceae</taxon>
        <taxon>Camellia</taxon>
    </lineage>
</organism>
<feature type="non-terminal residue" evidence="3">
    <location>
        <position position="1"/>
    </location>
</feature>
<feature type="region of interest" description="Disordered" evidence="2">
    <location>
        <begin position="93"/>
        <end position="161"/>
    </location>
</feature>
<reference evidence="4" key="1">
    <citation type="journal article" date="2020" name="Nat. Commun.">
        <title>Genome assembly of wild tea tree DASZ reveals pedigree and selection history of tea varieties.</title>
        <authorList>
            <person name="Zhang W."/>
            <person name="Zhang Y."/>
            <person name="Qiu H."/>
            <person name="Guo Y."/>
            <person name="Wan H."/>
            <person name="Zhang X."/>
            <person name="Scossa F."/>
            <person name="Alseekh S."/>
            <person name="Zhang Q."/>
            <person name="Wang P."/>
            <person name="Xu L."/>
            <person name="Schmidt M.H."/>
            <person name="Jia X."/>
            <person name="Li D."/>
            <person name="Zhu A."/>
            <person name="Guo F."/>
            <person name="Chen W."/>
            <person name="Ni D."/>
            <person name="Usadel B."/>
            <person name="Fernie A.R."/>
            <person name="Wen W."/>
        </authorList>
    </citation>
    <scope>NUCLEOTIDE SEQUENCE [LARGE SCALE GENOMIC DNA]</scope>
    <source>
        <strain evidence="4">cv. G240</strain>
    </source>
</reference>
<dbReference type="AlphaFoldDB" id="A0A7J7FW01"/>
<gene>
    <name evidence="3" type="ORF">HYC85_028019</name>
</gene>
<feature type="coiled-coil region" evidence="1">
    <location>
        <begin position="229"/>
        <end position="313"/>
    </location>
</feature>